<keyword evidence="8" id="KW-1185">Reference proteome</keyword>
<dbReference type="PANTHER" id="PTHR21314">
    <property type="entry name" value="QUEUOSINE 5'-PHOSPHATE N-GLYCOSYLASE_HYDROLASE-RELATED"/>
    <property type="match status" value="1"/>
</dbReference>
<sequence length="417" mass="47550">MALSPRQSGELICKLAKNVSVDDSGVESLAKEVLKELANNNIRMNSICEHECYPHGVSTEKAVDWIFFIDTINFCFWTPGPGKWDVSYKGKLYTGYFALCAAVARALDDGVDLIDPKVYSKLTQNELAHILRSESKKEIPLLKERLDCLSQVGKILLQKYQGSFVNCIKTCNKSAQELLKLVTTEFECYNDTASYKGNIGEGFGEFTDIDTITMFADYRVPQPLVHFKAMAYTDELWNLLKSNASDKRDGGAKVSKAKLESSLLSKASSVLQTREGARRGFRWKQSAKPHFFVVTDKPLVLALERWWKFKNLPSGEGEGADDRRWLMEREVPHRQPHQIEMEFEVTLPIHPPSLRGDLYRLWHLPWSISFHKLMMDLSRGFATQSEELHDRTKIGGRWSERPQQRLTNSLAVTTLHN</sequence>
<gene>
    <name evidence="7" type="ORF">AAG570_008525</name>
</gene>
<comment type="caution">
    <text evidence="7">The sequence shown here is derived from an EMBL/GenBank/DDBJ whole genome shotgun (WGS) entry which is preliminary data.</text>
</comment>
<evidence type="ECO:0000256" key="5">
    <source>
        <dbReference type="ARBA" id="ARBA00048204"/>
    </source>
</evidence>
<dbReference type="AlphaFoldDB" id="A0ABD0YRA1"/>
<comment type="function">
    <text evidence="6">Catalyzes the hydrolysis of queuosine 5'-phosphate, releasing the nucleobase queuine (q). Is required for salvage of queuine from exogenous queuosine (Q) that is imported and then converted to queuosine 5'-phosphate intracellularly.</text>
</comment>
<dbReference type="Proteomes" id="UP001558652">
    <property type="component" value="Unassembled WGS sequence"/>
</dbReference>
<evidence type="ECO:0000313" key="7">
    <source>
        <dbReference type="EMBL" id="KAL1138461.1"/>
    </source>
</evidence>
<evidence type="ECO:0000313" key="8">
    <source>
        <dbReference type="Proteomes" id="UP001558652"/>
    </source>
</evidence>
<evidence type="ECO:0000256" key="1">
    <source>
        <dbReference type="ARBA" id="ARBA00022801"/>
    </source>
</evidence>
<dbReference type="PANTHER" id="PTHR21314:SF0">
    <property type="entry name" value="QUEUOSINE 5'-PHOSPHATE N-GLYCOSYLASE_HYDROLASE"/>
    <property type="match status" value="1"/>
</dbReference>
<evidence type="ECO:0000256" key="6">
    <source>
        <dbReference type="RuleBase" id="RU365002"/>
    </source>
</evidence>
<dbReference type="GO" id="GO:0016787">
    <property type="term" value="F:hydrolase activity"/>
    <property type="evidence" value="ECO:0007669"/>
    <property type="project" value="UniProtKB-KW"/>
</dbReference>
<proteinExistence type="inferred from homology"/>
<dbReference type="InterPro" id="IPR019438">
    <property type="entry name" value="Q_salvage"/>
</dbReference>
<organism evidence="7 8">
    <name type="scientific">Ranatra chinensis</name>
    <dbReference type="NCBI Taxonomy" id="642074"/>
    <lineage>
        <taxon>Eukaryota</taxon>
        <taxon>Metazoa</taxon>
        <taxon>Ecdysozoa</taxon>
        <taxon>Arthropoda</taxon>
        <taxon>Hexapoda</taxon>
        <taxon>Insecta</taxon>
        <taxon>Pterygota</taxon>
        <taxon>Neoptera</taxon>
        <taxon>Paraneoptera</taxon>
        <taxon>Hemiptera</taxon>
        <taxon>Heteroptera</taxon>
        <taxon>Panheteroptera</taxon>
        <taxon>Nepomorpha</taxon>
        <taxon>Nepidae</taxon>
        <taxon>Ranatrinae</taxon>
        <taxon>Ranatra</taxon>
    </lineage>
</organism>
<dbReference type="EC" id="3.2.2.-" evidence="6"/>
<name>A0ABD0YRA1_9HEMI</name>
<comment type="catalytic activity">
    <reaction evidence="5 6">
        <text>queuosine 5'-phosphate + H2O = queuine + D-ribose 5-phosphate</text>
        <dbReference type="Rhea" id="RHEA:75387"/>
        <dbReference type="ChEBI" id="CHEBI:15377"/>
        <dbReference type="ChEBI" id="CHEBI:17433"/>
        <dbReference type="ChEBI" id="CHEBI:78346"/>
        <dbReference type="ChEBI" id="CHEBI:194371"/>
    </reaction>
    <physiologicalReaction direction="left-to-right" evidence="5 6">
        <dbReference type="Rhea" id="RHEA:75388"/>
    </physiologicalReaction>
</comment>
<comment type="similarity">
    <text evidence="2 6">Belongs to the QNG1 protein family.</text>
</comment>
<protein>
    <recommendedName>
        <fullName evidence="3 6">Queuosine 5'-phosphate N-glycosylase/hydrolase</fullName>
        <ecNumber evidence="6">3.2.2.-</ecNumber>
    </recommendedName>
    <alternativeName>
        <fullName evidence="4 6">Queuosine-nucleotide N-glycosylase/hydrolase</fullName>
    </alternativeName>
</protein>
<keyword evidence="1 6" id="KW-0378">Hydrolase</keyword>
<dbReference type="EMBL" id="JBFDAA010000003">
    <property type="protein sequence ID" value="KAL1138461.1"/>
    <property type="molecule type" value="Genomic_DNA"/>
</dbReference>
<evidence type="ECO:0000256" key="4">
    <source>
        <dbReference type="ARBA" id="ARBA00035393"/>
    </source>
</evidence>
<evidence type="ECO:0000256" key="3">
    <source>
        <dbReference type="ARBA" id="ARBA00035306"/>
    </source>
</evidence>
<evidence type="ECO:0000256" key="2">
    <source>
        <dbReference type="ARBA" id="ARBA00035119"/>
    </source>
</evidence>
<accession>A0ABD0YRA1</accession>
<reference evidence="7 8" key="1">
    <citation type="submission" date="2024-07" db="EMBL/GenBank/DDBJ databases">
        <title>Chromosome-level genome assembly of the water stick insect Ranatra chinensis (Heteroptera: Nepidae).</title>
        <authorList>
            <person name="Liu X."/>
        </authorList>
    </citation>
    <scope>NUCLEOTIDE SEQUENCE [LARGE SCALE GENOMIC DNA]</scope>
    <source>
        <strain evidence="7">Cailab_2021Rc</strain>
        <tissue evidence="7">Muscle</tissue>
    </source>
</reference>
<dbReference type="Pfam" id="PF10343">
    <property type="entry name" value="Q_salvage"/>
    <property type="match status" value="2"/>
</dbReference>